<name>A0A0F9TKS9_9ZZZZ</name>
<sequence>MLLQEEHRTMQRHEITSVHLQFGQWMGQAVRAGFHPIQPDSAWRPAVNIYEDDANYCFVVDLAGVCKGDIDLSINVDKNVMTIRGHRDSPCVPNPSGAIRVHVMEINHGRFCRSIELPGEARTDDIPNAHFENGLLWITLPKKS</sequence>
<evidence type="ECO:0000259" key="1">
    <source>
        <dbReference type="PROSITE" id="PS01031"/>
    </source>
</evidence>
<protein>
    <recommendedName>
        <fullName evidence="1">SHSP domain-containing protein</fullName>
    </recommendedName>
</protein>
<gene>
    <name evidence="2" type="ORF">LCGC14_0315600</name>
</gene>
<dbReference type="Pfam" id="PF00011">
    <property type="entry name" value="HSP20"/>
    <property type="match status" value="1"/>
</dbReference>
<accession>A0A0F9TKS9</accession>
<dbReference type="Gene3D" id="2.60.40.790">
    <property type="match status" value="1"/>
</dbReference>
<dbReference type="InterPro" id="IPR031107">
    <property type="entry name" value="Small_HSP"/>
</dbReference>
<comment type="caution">
    <text evidence="2">The sequence shown here is derived from an EMBL/GenBank/DDBJ whole genome shotgun (WGS) entry which is preliminary data.</text>
</comment>
<reference evidence="2" key="1">
    <citation type="journal article" date="2015" name="Nature">
        <title>Complex archaea that bridge the gap between prokaryotes and eukaryotes.</title>
        <authorList>
            <person name="Spang A."/>
            <person name="Saw J.H."/>
            <person name="Jorgensen S.L."/>
            <person name="Zaremba-Niedzwiedzka K."/>
            <person name="Martijn J."/>
            <person name="Lind A.E."/>
            <person name="van Eijk R."/>
            <person name="Schleper C."/>
            <person name="Guy L."/>
            <person name="Ettema T.J."/>
        </authorList>
    </citation>
    <scope>NUCLEOTIDE SEQUENCE</scope>
</reference>
<proteinExistence type="predicted"/>
<dbReference type="InterPro" id="IPR008978">
    <property type="entry name" value="HSP20-like_chaperone"/>
</dbReference>
<dbReference type="SUPFAM" id="SSF49764">
    <property type="entry name" value="HSP20-like chaperones"/>
    <property type="match status" value="1"/>
</dbReference>
<dbReference type="PANTHER" id="PTHR11527">
    <property type="entry name" value="HEAT-SHOCK PROTEIN 20 FAMILY MEMBER"/>
    <property type="match status" value="1"/>
</dbReference>
<dbReference type="AlphaFoldDB" id="A0A0F9TKS9"/>
<organism evidence="2">
    <name type="scientific">marine sediment metagenome</name>
    <dbReference type="NCBI Taxonomy" id="412755"/>
    <lineage>
        <taxon>unclassified sequences</taxon>
        <taxon>metagenomes</taxon>
        <taxon>ecological metagenomes</taxon>
    </lineage>
</organism>
<dbReference type="CDD" id="cd06464">
    <property type="entry name" value="ACD_sHsps-like"/>
    <property type="match status" value="1"/>
</dbReference>
<dbReference type="EMBL" id="LAZR01000210">
    <property type="protein sequence ID" value="KKN81795.1"/>
    <property type="molecule type" value="Genomic_DNA"/>
</dbReference>
<dbReference type="PROSITE" id="PS01031">
    <property type="entry name" value="SHSP"/>
    <property type="match status" value="1"/>
</dbReference>
<dbReference type="InterPro" id="IPR002068">
    <property type="entry name" value="A-crystallin/Hsp20_dom"/>
</dbReference>
<feature type="domain" description="SHSP" evidence="1">
    <location>
        <begin position="38"/>
        <end position="144"/>
    </location>
</feature>
<evidence type="ECO:0000313" key="2">
    <source>
        <dbReference type="EMBL" id="KKN81795.1"/>
    </source>
</evidence>